<dbReference type="SUPFAM" id="SSF54292">
    <property type="entry name" value="2Fe-2S ferredoxin-like"/>
    <property type="match status" value="1"/>
</dbReference>
<dbReference type="SMART" id="SM00929">
    <property type="entry name" value="NADH-G_4Fe-4S_3"/>
    <property type="match status" value="1"/>
</dbReference>
<dbReference type="Gene3D" id="3.30.70.20">
    <property type="match status" value="1"/>
</dbReference>
<reference evidence="8" key="1">
    <citation type="submission" date="2018-07" db="EMBL/GenBank/DDBJ databases">
        <authorList>
            <consortium name="Genoscope - CEA"/>
            <person name="William W."/>
        </authorList>
    </citation>
    <scope>NUCLEOTIDE SEQUENCE</scope>
    <source>
        <strain evidence="8">IK1</strain>
    </source>
</reference>
<dbReference type="InterPro" id="IPR001041">
    <property type="entry name" value="2Fe-2S_ferredoxin-type"/>
</dbReference>
<feature type="domain" description="4Fe-4S His(Cys)3-ligated-type" evidence="7">
    <location>
        <begin position="79"/>
        <end position="118"/>
    </location>
</feature>
<dbReference type="PROSITE" id="PS51085">
    <property type="entry name" value="2FE2S_FER_2"/>
    <property type="match status" value="1"/>
</dbReference>
<evidence type="ECO:0000259" key="7">
    <source>
        <dbReference type="PROSITE" id="PS51839"/>
    </source>
</evidence>
<dbReference type="PROSITE" id="PS51839">
    <property type="entry name" value="4FE4S_HC3"/>
    <property type="match status" value="1"/>
</dbReference>
<dbReference type="GO" id="GO:0051539">
    <property type="term" value="F:4 iron, 4 sulfur cluster binding"/>
    <property type="evidence" value="ECO:0007669"/>
    <property type="project" value="UniProtKB-KW"/>
</dbReference>
<dbReference type="Pfam" id="PF10588">
    <property type="entry name" value="NADH-G_4Fe-4S_3"/>
    <property type="match status" value="1"/>
</dbReference>
<dbReference type="GO" id="GO:0016491">
    <property type="term" value="F:oxidoreductase activity"/>
    <property type="evidence" value="ECO:0007669"/>
    <property type="project" value="InterPro"/>
</dbReference>
<dbReference type="EMBL" id="UPXX01000027">
    <property type="protein sequence ID" value="VBB43885.1"/>
    <property type="molecule type" value="Genomic_DNA"/>
</dbReference>
<organism evidence="8">
    <name type="scientific">Uncultured Desulfatiglans sp</name>
    <dbReference type="NCBI Taxonomy" id="1748965"/>
    <lineage>
        <taxon>Bacteria</taxon>
        <taxon>Pseudomonadati</taxon>
        <taxon>Thermodesulfobacteriota</taxon>
        <taxon>Desulfobacteria</taxon>
        <taxon>Desulfatiglandales</taxon>
        <taxon>Desulfatiglandaceae</taxon>
        <taxon>Desulfatiglans</taxon>
        <taxon>environmental samples</taxon>
    </lineage>
</organism>
<dbReference type="InterPro" id="IPR017896">
    <property type="entry name" value="4Fe4S_Fe-S-bd"/>
</dbReference>
<sequence>MVTIIVDDTEIQAEEGANLLEVCLDNGIFIPNLCHIPGQSRPRASCRMCFVEIEGVGRPITSCTETVRDGMRVRTGTERVRRLQRAGLQFLLSVHDVDCGHCPSNKHCPLQDTARFLKAGLKSKKLDKILSSPPVIREHPLLDYYPNRCILCGKCLDACRRKMGQPLLTFAKRGFETIISFFGEKERTALACGEEPACAAACPVSAIRLHSAGEDAPGA</sequence>
<evidence type="ECO:0000259" key="5">
    <source>
        <dbReference type="PROSITE" id="PS51085"/>
    </source>
</evidence>
<dbReference type="AlphaFoldDB" id="A0A653A7D2"/>
<evidence type="ECO:0000313" key="8">
    <source>
        <dbReference type="EMBL" id="VBB43885.1"/>
    </source>
</evidence>
<evidence type="ECO:0000256" key="1">
    <source>
        <dbReference type="ARBA" id="ARBA00022485"/>
    </source>
</evidence>
<evidence type="ECO:0000256" key="2">
    <source>
        <dbReference type="ARBA" id="ARBA00022723"/>
    </source>
</evidence>
<dbReference type="Gene3D" id="3.10.20.740">
    <property type="match status" value="1"/>
</dbReference>
<dbReference type="InterPro" id="IPR019574">
    <property type="entry name" value="NADH_UbQ_OxRdtase_Gsu_4Fe4S-bd"/>
</dbReference>
<dbReference type="InterPro" id="IPR050157">
    <property type="entry name" value="PSI_iron-sulfur_center"/>
</dbReference>
<keyword evidence="3" id="KW-0408">Iron</keyword>
<dbReference type="PANTHER" id="PTHR24960:SF84">
    <property type="entry name" value="HYDROGENASE SUBUNIT"/>
    <property type="match status" value="1"/>
</dbReference>
<dbReference type="PROSITE" id="PS51379">
    <property type="entry name" value="4FE4S_FER_2"/>
    <property type="match status" value="1"/>
</dbReference>
<accession>A0A653A7D2</accession>
<dbReference type="Pfam" id="PF13510">
    <property type="entry name" value="Fer2_4"/>
    <property type="match status" value="1"/>
</dbReference>
<gene>
    <name evidence="8" type="ORF">TRIP_B330074</name>
</gene>
<dbReference type="SUPFAM" id="SSF54862">
    <property type="entry name" value="4Fe-4S ferredoxins"/>
    <property type="match status" value="1"/>
</dbReference>
<dbReference type="CDD" id="cd00207">
    <property type="entry name" value="fer2"/>
    <property type="match status" value="1"/>
</dbReference>
<evidence type="ECO:0000256" key="4">
    <source>
        <dbReference type="ARBA" id="ARBA00023014"/>
    </source>
</evidence>
<dbReference type="InterPro" id="IPR036010">
    <property type="entry name" value="2Fe-2S_ferredoxin-like_sf"/>
</dbReference>
<keyword evidence="2" id="KW-0479">Metal-binding</keyword>
<feature type="domain" description="2Fe-2S ferredoxin-type" evidence="5">
    <location>
        <begin position="1"/>
        <end position="79"/>
    </location>
</feature>
<evidence type="ECO:0000259" key="6">
    <source>
        <dbReference type="PROSITE" id="PS51379"/>
    </source>
</evidence>
<keyword evidence="1" id="KW-0004">4Fe-4S</keyword>
<keyword evidence="4" id="KW-0411">Iron-sulfur</keyword>
<evidence type="ECO:0000256" key="3">
    <source>
        <dbReference type="ARBA" id="ARBA00023004"/>
    </source>
</evidence>
<dbReference type="GO" id="GO:0046872">
    <property type="term" value="F:metal ion binding"/>
    <property type="evidence" value="ECO:0007669"/>
    <property type="project" value="UniProtKB-KW"/>
</dbReference>
<proteinExistence type="predicted"/>
<name>A0A653A7D2_UNCDX</name>
<protein>
    <submittedName>
        <fullName evidence="8">4Fe-4S binding domain protein</fullName>
    </submittedName>
</protein>
<dbReference type="PANTHER" id="PTHR24960">
    <property type="entry name" value="PHOTOSYSTEM I IRON-SULFUR CENTER-RELATED"/>
    <property type="match status" value="1"/>
</dbReference>
<feature type="domain" description="4Fe-4S ferredoxin-type" evidence="6">
    <location>
        <begin position="138"/>
        <end position="159"/>
    </location>
</feature>